<gene>
    <name evidence="1" type="ORF">HPB47_013251</name>
</gene>
<name>A0AC60R282_IXOPE</name>
<dbReference type="Proteomes" id="UP000805193">
    <property type="component" value="Unassembled WGS sequence"/>
</dbReference>
<evidence type="ECO:0000313" key="2">
    <source>
        <dbReference type="Proteomes" id="UP000805193"/>
    </source>
</evidence>
<proteinExistence type="predicted"/>
<accession>A0AC60R282</accession>
<dbReference type="EMBL" id="JABSTQ010001286">
    <property type="protein sequence ID" value="KAG0444898.1"/>
    <property type="molecule type" value="Genomic_DNA"/>
</dbReference>
<protein>
    <submittedName>
        <fullName evidence="1">Uncharacterized protein</fullName>
    </submittedName>
</protein>
<evidence type="ECO:0000313" key="1">
    <source>
        <dbReference type="EMBL" id="KAG0444898.1"/>
    </source>
</evidence>
<comment type="caution">
    <text evidence="1">The sequence shown here is derived from an EMBL/GenBank/DDBJ whole genome shotgun (WGS) entry which is preliminary data.</text>
</comment>
<organism evidence="1 2">
    <name type="scientific">Ixodes persulcatus</name>
    <name type="common">Taiga tick</name>
    <dbReference type="NCBI Taxonomy" id="34615"/>
    <lineage>
        <taxon>Eukaryota</taxon>
        <taxon>Metazoa</taxon>
        <taxon>Ecdysozoa</taxon>
        <taxon>Arthropoda</taxon>
        <taxon>Chelicerata</taxon>
        <taxon>Arachnida</taxon>
        <taxon>Acari</taxon>
        <taxon>Parasitiformes</taxon>
        <taxon>Ixodida</taxon>
        <taxon>Ixodoidea</taxon>
        <taxon>Ixodidae</taxon>
        <taxon>Ixodinae</taxon>
        <taxon>Ixodes</taxon>
    </lineage>
</organism>
<keyword evidence="2" id="KW-1185">Reference proteome</keyword>
<sequence length="352" mass="39702">MSGLTCQKKKTHLVFFCPNRIVCVPADAGTFGHAAIKIGSFKVGGFNSLLPGCLGTVTVGYRTSHKQLSELNEGNSFFCAKDALGRPNTKASREEVLWIIYAKVCEFSVRQTCRLVRSRFSMGSEVQADWFRSIREVTGKELVQSQRMGGPNEVVQIDEALFRGRRKANKGRLLDGNSTPGSRHNNYGNRIDGPWVLGMICEGTKELRMFYVQRRDSRTLGDHIRQNVAPGTTVFTDEWRGYVCVDSLQDGNGPMGLHHFTVNHSQHFIDPITKANTQLIEQSWEKSKLYLLRKARGCSGRNARTPAGKIRTAATLQTHLDWLWWKSMNGPIRCKDPFLRVLDIIARHYPMP</sequence>
<reference evidence="1 2" key="1">
    <citation type="journal article" date="2020" name="Cell">
        <title>Large-Scale Comparative Analyses of Tick Genomes Elucidate Their Genetic Diversity and Vector Capacities.</title>
        <authorList>
            <consortium name="Tick Genome and Microbiome Consortium (TIGMIC)"/>
            <person name="Jia N."/>
            <person name="Wang J."/>
            <person name="Shi W."/>
            <person name="Du L."/>
            <person name="Sun Y."/>
            <person name="Zhan W."/>
            <person name="Jiang J.F."/>
            <person name="Wang Q."/>
            <person name="Zhang B."/>
            <person name="Ji P."/>
            <person name="Bell-Sakyi L."/>
            <person name="Cui X.M."/>
            <person name="Yuan T.T."/>
            <person name="Jiang B.G."/>
            <person name="Yang W.F."/>
            <person name="Lam T.T."/>
            <person name="Chang Q.C."/>
            <person name="Ding S.J."/>
            <person name="Wang X.J."/>
            <person name="Zhu J.G."/>
            <person name="Ruan X.D."/>
            <person name="Zhao L."/>
            <person name="Wei J.T."/>
            <person name="Ye R.Z."/>
            <person name="Que T.C."/>
            <person name="Du C.H."/>
            <person name="Zhou Y.H."/>
            <person name="Cheng J.X."/>
            <person name="Dai P.F."/>
            <person name="Guo W.B."/>
            <person name="Han X.H."/>
            <person name="Huang E.J."/>
            <person name="Li L.F."/>
            <person name="Wei W."/>
            <person name="Gao Y.C."/>
            <person name="Liu J.Z."/>
            <person name="Shao H.Z."/>
            <person name="Wang X."/>
            <person name="Wang C.C."/>
            <person name="Yang T.C."/>
            <person name="Huo Q.B."/>
            <person name="Li W."/>
            <person name="Chen H.Y."/>
            <person name="Chen S.E."/>
            <person name="Zhou L.G."/>
            <person name="Ni X.B."/>
            <person name="Tian J.H."/>
            <person name="Sheng Y."/>
            <person name="Liu T."/>
            <person name="Pan Y.S."/>
            <person name="Xia L.Y."/>
            <person name="Li J."/>
            <person name="Zhao F."/>
            <person name="Cao W.C."/>
        </authorList>
    </citation>
    <scope>NUCLEOTIDE SEQUENCE [LARGE SCALE GENOMIC DNA]</scope>
    <source>
        <strain evidence="1">Iper-2018</strain>
    </source>
</reference>